<reference evidence="1" key="1">
    <citation type="submission" date="2019-09" db="EMBL/GenBank/DDBJ databases">
        <title>Draft genome information of white flower Hibiscus syriacus.</title>
        <authorList>
            <person name="Kim Y.-M."/>
        </authorList>
    </citation>
    <scope>NUCLEOTIDE SEQUENCE [LARGE SCALE GENOMIC DNA]</scope>
    <source>
        <strain evidence="1">YM2019G1</strain>
    </source>
</reference>
<protein>
    <submittedName>
        <fullName evidence="1">F-box protein SKP2A</fullName>
    </submittedName>
</protein>
<comment type="caution">
    <text evidence="1">The sequence shown here is derived from an EMBL/GenBank/DDBJ whole genome shotgun (WGS) entry which is preliminary data.</text>
</comment>
<evidence type="ECO:0000313" key="1">
    <source>
        <dbReference type="EMBL" id="KAE8656014.1"/>
    </source>
</evidence>
<accession>A0A6A2XQ68</accession>
<dbReference type="SUPFAM" id="SSF53178">
    <property type="entry name" value="Peptidyl-tRNA hydrolase-like"/>
    <property type="match status" value="1"/>
</dbReference>
<dbReference type="InterPro" id="IPR036047">
    <property type="entry name" value="F-box-like_dom_sf"/>
</dbReference>
<name>A0A6A2XQ68_HIBSY</name>
<proteinExistence type="predicted"/>
<dbReference type="InterPro" id="IPR036416">
    <property type="entry name" value="Pept_tRNA_hydro_sf"/>
</dbReference>
<dbReference type="Pfam" id="PF01195">
    <property type="entry name" value="Pept_tRNA_hydro"/>
    <property type="match status" value="1"/>
</dbReference>
<keyword evidence="2" id="KW-1185">Reference proteome</keyword>
<dbReference type="CDD" id="cd22161">
    <property type="entry name" value="F-box_AtSKP2-like"/>
    <property type="match status" value="1"/>
</dbReference>
<dbReference type="Proteomes" id="UP000436088">
    <property type="component" value="Unassembled WGS sequence"/>
</dbReference>
<dbReference type="GO" id="GO:0004045">
    <property type="term" value="F:peptidyl-tRNA hydrolase activity"/>
    <property type="evidence" value="ECO:0007669"/>
    <property type="project" value="InterPro"/>
</dbReference>
<organism evidence="1 2">
    <name type="scientific">Hibiscus syriacus</name>
    <name type="common">Rose of Sharon</name>
    <dbReference type="NCBI Taxonomy" id="106335"/>
    <lineage>
        <taxon>Eukaryota</taxon>
        <taxon>Viridiplantae</taxon>
        <taxon>Streptophyta</taxon>
        <taxon>Embryophyta</taxon>
        <taxon>Tracheophyta</taxon>
        <taxon>Spermatophyta</taxon>
        <taxon>Magnoliopsida</taxon>
        <taxon>eudicotyledons</taxon>
        <taxon>Gunneridae</taxon>
        <taxon>Pentapetalae</taxon>
        <taxon>rosids</taxon>
        <taxon>malvids</taxon>
        <taxon>Malvales</taxon>
        <taxon>Malvaceae</taxon>
        <taxon>Malvoideae</taxon>
        <taxon>Hibiscus</taxon>
    </lineage>
</organism>
<dbReference type="SUPFAM" id="SSF81383">
    <property type="entry name" value="F-box domain"/>
    <property type="match status" value="1"/>
</dbReference>
<dbReference type="AlphaFoldDB" id="A0A6A2XQ68"/>
<dbReference type="Gene3D" id="3.40.50.1470">
    <property type="entry name" value="Peptidyl-tRNA hydrolase"/>
    <property type="match status" value="1"/>
</dbReference>
<evidence type="ECO:0000313" key="2">
    <source>
        <dbReference type="Proteomes" id="UP000436088"/>
    </source>
</evidence>
<gene>
    <name evidence="1" type="ORF">F3Y22_tig00117012pilonHSYRG00346</name>
</gene>
<dbReference type="InterPro" id="IPR032675">
    <property type="entry name" value="LRR_dom_sf"/>
</dbReference>
<dbReference type="Gene3D" id="3.80.10.10">
    <property type="entry name" value="Ribonuclease Inhibitor"/>
    <property type="match status" value="1"/>
</dbReference>
<sequence length="173" mass="19413">MVDVIAESEGISITSVNFKAMLGRGFIRNAPDMLAKPQTFMNLSAKMNGVGIAEWKDIPLELLLRIVILVDDRTAIVASGVCSGWRDAICFDLTQLCLSWCRKNMNNLVLSLAPKFTKLQTLILHQEYPQLEDDAVETISRYCRDMQDLDFSKILEAIKVILHHACNASQPPF</sequence>
<dbReference type="InterPro" id="IPR001328">
    <property type="entry name" value="Pept_tRNA_hydro"/>
</dbReference>
<dbReference type="EMBL" id="VEPZ02001773">
    <property type="protein sequence ID" value="KAE8656014.1"/>
    <property type="molecule type" value="Genomic_DNA"/>
</dbReference>